<keyword evidence="6" id="KW-1185">Reference proteome</keyword>
<gene>
    <name evidence="5" type="ORF">PPACK8108_LOCUS19024</name>
</gene>
<dbReference type="GO" id="GO:0000981">
    <property type="term" value="F:DNA-binding transcription factor activity, RNA polymerase II-specific"/>
    <property type="evidence" value="ECO:0007669"/>
    <property type="project" value="InterPro"/>
</dbReference>
<dbReference type="InterPro" id="IPR007219">
    <property type="entry name" value="XnlR_reg_dom"/>
</dbReference>
<dbReference type="Gene3D" id="4.10.240.10">
    <property type="entry name" value="Zn(2)-C6 fungal-type DNA-binding domain"/>
    <property type="match status" value="1"/>
</dbReference>
<dbReference type="Proteomes" id="UP001153365">
    <property type="component" value="Unassembled WGS sequence"/>
</dbReference>
<dbReference type="EMBL" id="CALTRL010005620">
    <property type="protein sequence ID" value="CAH7684656.1"/>
    <property type="molecule type" value="Genomic_DNA"/>
</dbReference>
<protein>
    <submittedName>
        <fullName evidence="5">Fungal-specific transcription factor domain-domain-containing protein</fullName>
    </submittedName>
</protein>
<evidence type="ECO:0000313" key="5">
    <source>
        <dbReference type="EMBL" id="CAH7684656.1"/>
    </source>
</evidence>
<dbReference type="PANTHER" id="PTHR46910:SF1">
    <property type="entry name" value="MISCELLANEOUS ZN(II)2CYS6 TRANSCRIPTION FACTOR (EUROFUNG)-RELATED"/>
    <property type="match status" value="1"/>
</dbReference>
<comment type="caution">
    <text evidence="5">The sequence shown here is derived from an EMBL/GenBank/DDBJ whole genome shotgun (WGS) entry which is preliminary data.</text>
</comment>
<name>A0AAV0BGM1_PHAPC</name>
<dbReference type="InterPro" id="IPR036864">
    <property type="entry name" value="Zn2-C6_fun-type_DNA-bd_sf"/>
</dbReference>
<dbReference type="InterPro" id="IPR001138">
    <property type="entry name" value="Zn2Cys6_DnaBD"/>
</dbReference>
<keyword evidence="2" id="KW-0539">Nucleus</keyword>
<feature type="compositionally biased region" description="Low complexity" evidence="3">
    <location>
        <begin position="14"/>
        <end position="25"/>
    </location>
</feature>
<reference evidence="5" key="1">
    <citation type="submission" date="2022-06" db="EMBL/GenBank/DDBJ databases">
        <authorList>
            <consortium name="SYNGENTA / RWTH Aachen University"/>
        </authorList>
    </citation>
    <scope>NUCLEOTIDE SEQUENCE</scope>
</reference>
<evidence type="ECO:0000313" key="6">
    <source>
        <dbReference type="Proteomes" id="UP001153365"/>
    </source>
</evidence>
<proteinExistence type="predicted"/>
<dbReference type="PROSITE" id="PS50048">
    <property type="entry name" value="ZN2_CY6_FUNGAL_2"/>
    <property type="match status" value="1"/>
</dbReference>
<dbReference type="CDD" id="cd00067">
    <property type="entry name" value="GAL4"/>
    <property type="match status" value="1"/>
</dbReference>
<dbReference type="Pfam" id="PF00172">
    <property type="entry name" value="Zn_clus"/>
    <property type="match status" value="1"/>
</dbReference>
<feature type="domain" description="Zn(2)-C6 fungal-type" evidence="4">
    <location>
        <begin position="47"/>
        <end position="78"/>
    </location>
</feature>
<dbReference type="GO" id="GO:0006351">
    <property type="term" value="P:DNA-templated transcription"/>
    <property type="evidence" value="ECO:0007669"/>
    <property type="project" value="InterPro"/>
</dbReference>
<dbReference type="GO" id="GO:0003677">
    <property type="term" value="F:DNA binding"/>
    <property type="evidence" value="ECO:0007669"/>
    <property type="project" value="InterPro"/>
</dbReference>
<keyword evidence="1" id="KW-0479">Metal-binding</keyword>
<organism evidence="5 6">
    <name type="scientific">Phakopsora pachyrhizi</name>
    <name type="common">Asian soybean rust disease fungus</name>
    <dbReference type="NCBI Taxonomy" id="170000"/>
    <lineage>
        <taxon>Eukaryota</taxon>
        <taxon>Fungi</taxon>
        <taxon>Dikarya</taxon>
        <taxon>Basidiomycota</taxon>
        <taxon>Pucciniomycotina</taxon>
        <taxon>Pucciniomycetes</taxon>
        <taxon>Pucciniales</taxon>
        <taxon>Phakopsoraceae</taxon>
        <taxon>Phakopsora</taxon>
    </lineage>
</organism>
<dbReference type="GO" id="GO:0008270">
    <property type="term" value="F:zinc ion binding"/>
    <property type="evidence" value="ECO:0007669"/>
    <property type="project" value="InterPro"/>
</dbReference>
<accession>A0AAV0BGM1</accession>
<evidence type="ECO:0000259" key="4">
    <source>
        <dbReference type="PROSITE" id="PS50048"/>
    </source>
</evidence>
<evidence type="ECO:0000256" key="2">
    <source>
        <dbReference type="ARBA" id="ARBA00023242"/>
    </source>
</evidence>
<dbReference type="CDD" id="cd12148">
    <property type="entry name" value="fungal_TF_MHR"/>
    <property type="match status" value="1"/>
</dbReference>
<dbReference type="InterPro" id="IPR050987">
    <property type="entry name" value="AtrR-like"/>
</dbReference>
<dbReference type="PROSITE" id="PS00463">
    <property type="entry name" value="ZN2_CY6_FUNGAL_1"/>
    <property type="match status" value="1"/>
</dbReference>
<sequence>MGADNLDSCKKLQSTPSTTLTSPLSGENLSPTEEPHSRRVRQRVSRACDACRKHKVKCPLRADGACQNCLNAGRPCTFDTVGIKRERPPTKRDVELLNLKIQHLEKLLAVVAPNFDLRSLPRTADQARSIARIMNARTNLPFPSIVKKNKIEQDFSADDVMSAVKMIDEFRISQESHDEASVKETDRKPQPEELSSKAQNLAYVVSSEIPRSAMAEYVNRLFEYENSHKLPLPPIDLADSLLDLFFKNVNPYENLLHRGEFMRHYNSGLAESSTSFRGLCFAVFAAGSRFSSDPRVFVLESGTKFNRQAAGAQFLSHSISLMCPETNLFTLYHLQAAALLCYITCSTCSPLTAWSSVSSHIRRAQSALADKENALYWKSSIMTDQLRKKAVWYLATMESQMCAALGRTIALKNQGMSLQLPLCVDDETLSKIVSDETFQSPNSSFDSRYLNLDILPSTPHQRAWKEIYTLKKRFGIALQKVSFVKSSPDARLWDYDRDVLLELITSMEDYINNDLVTEKLDCSLTNPVDFMLTARQNCQMLATQIMLHRLLIGSDPSEVTVCLKASNALIDILDHINSLNLLEYAASWLPYTVTPPALTLLFVARGKQHCLLPTDRANAWAGVHRCINILNAMSSWSFIAERLSISVNQLVQVCINEELFTDLGGAAGNEKKRSAVYSAECVNPVEKNKTHSAVGGNTDSLFQLGNPVISDFPVEPQNFQLSQLKAKELRNNNIPSLTSEEFFGLPHPQLDAILFEHPGRKLVPGLSSVGSPEWLNFATPTEAILGGTTALDFDFAMAENALVTNWMNKNIIN</sequence>
<evidence type="ECO:0000256" key="1">
    <source>
        <dbReference type="ARBA" id="ARBA00022723"/>
    </source>
</evidence>
<evidence type="ECO:0000256" key="3">
    <source>
        <dbReference type="SAM" id="MobiDB-lite"/>
    </source>
</evidence>
<feature type="region of interest" description="Disordered" evidence="3">
    <location>
        <begin position="1"/>
        <end position="42"/>
    </location>
</feature>
<feature type="region of interest" description="Disordered" evidence="3">
    <location>
        <begin position="175"/>
        <end position="194"/>
    </location>
</feature>
<dbReference type="SUPFAM" id="SSF57701">
    <property type="entry name" value="Zn2/Cys6 DNA-binding domain"/>
    <property type="match status" value="1"/>
</dbReference>
<dbReference type="AlphaFoldDB" id="A0AAV0BGM1"/>
<dbReference type="SMART" id="SM00066">
    <property type="entry name" value="GAL4"/>
    <property type="match status" value="1"/>
</dbReference>
<dbReference type="PANTHER" id="PTHR46910">
    <property type="entry name" value="TRANSCRIPTION FACTOR PDR1"/>
    <property type="match status" value="1"/>
</dbReference>
<dbReference type="Pfam" id="PF04082">
    <property type="entry name" value="Fungal_trans"/>
    <property type="match status" value="1"/>
</dbReference>